<dbReference type="RefSeq" id="WP_121091469.1">
    <property type="nucleotide sequence ID" value="NZ_RBZU01000023.1"/>
</dbReference>
<keyword evidence="2" id="KW-1185">Reference proteome</keyword>
<reference evidence="1 2" key="1">
    <citation type="submission" date="2018-10" db="EMBL/GenBank/DDBJ databases">
        <title>Robbsia sp. DHC34, isolated from soil.</title>
        <authorList>
            <person name="Gao Z.-H."/>
            <person name="Qiu L.-H."/>
        </authorList>
    </citation>
    <scope>NUCLEOTIDE SEQUENCE [LARGE SCALE GENOMIC DNA]</scope>
    <source>
        <strain evidence="1 2">DHC34</strain>
    </source>
</reference>
<name>A0A494X7E8_9BURK</name>
<protein>
    <submittedName>
        <fullName evidence="1">Uncharacterized protein</fullName>
    </submittedName>
</protein>
<dbReference type="AlphaFoldDB" id="A0A494X7E8"/>
<evidence type="ECO:0000313" key="1">
    <source>
        <dbReference type="EMBL" id="RKP43929.1"/>
    </source>
</evidence>
<proteinExistence type="predicted"/>
<accession>A0A494X7E8</accession>
<evidence type="ECO:0000313" key="2">
    <source>
        <dbReference type="Proteomes" id="UP000270342"/>
    </source>
</evidence>
<organism evidence="1 2">
    <name type="scientific">Pararobbsia silviterrae</name>
    <dbReference type="NCBI Taxonomy" id="1792498"/>
    <lineage>
        <taxon>Bacteria</taxon>
        <taxon>Pseudomonadati</taxon>
        <taxon>Pseudomonadota</taxon>
        <taxon>Betaproteobacteria</taxon>
        <taxon>Burkholderiales</taxon>
        <taxon>Burkholderiaceae</taxon>
        <taxon>Pararobbsia</taxon>
    </lineage>
</organism>
<gene>
    <name evidence="1" type="ORF">D7S86_28285</name>
</gene>
<sequence length="313" mass="35076">MQDTVVQANGNDYEFKRYFECNKTEDLSEAGDGFHAHWHTVGTGYTTVTVGPYVLMYYIGGDCDSPTQDLSVPPQSLLPMFDTRFLRILDSAANPQRLDLLVDRTDGYPVVLKTNVVSRIERAEQHLGPADPDLALKEIIRRKQHGFQRVEIKIIPMDVWGVSNDAQRYFGQLKSVTIARVGEAPPRSGRAESAVRFPYFLQRKYQRGAHGEVVGLTSLNSTYDGGSFVIDAHSPDGVQTWYATTETRMARRNSSPAARVSYKGVEFEVTGLQEVYDPDTKNILLFTNYVMPYPWGGPEPVDIKQLSESPASQ</sequence>
<comment type="caution">
    <text evidence="1">The sequence shown here is derived from an EMBL/GenBank/DDBJ whole genome shotgun (WGS) entry which is preliminary data.</text>
</comment>
<dbReference type="EMBL" id="RBZU01000023">
    <property type="protein sequence ID" value="RKP43929.1"/>
    <property type="molecule type" value="Genomic_DNA"/>
</dbReference>
<dbReference type="Proteomes" id="UP000270342">
    <property type="component" value="Unassembled WGS sequence"/>
</dbReference>